<dbReference type="CDD" id="cd06153">
    <property type="entry name" value="YjgF_YER057c_UK114_like_5"/>
    <property type="match status" value="1"/>
</dbReference>
<evidence type="ECO:0000313" key="2">
    <source>
        <dbReference type="EMBL" id="NML25822.1"/>
    </source>
</evidence>
<dbReference type="SUPFAM" id="SSF55298">
    <property type="entry name" value="YjgF-like"/>
    <property type="match status" value="1"/>
</dbReference>
<dbReference type="Pfam" id="PF21168">
    <property type="entry name" value="FkbO_Hyg5-like_N"/>
    <property type="match status" value="1"/>
</dbReference>
<dbReference type="EMBL" id="JABBGA010000005">
    <property type="protein sequence ID" value="NML25822.1"/>
    <property type="molecule type" value="Genomic_DNA"/>
</dbReference>
<organism evidence="2 3">
    <name type="scientific">Zoogloea dura</name>
    <dbReference type="NCBI Taxonomy" id="2728840"/>
    <lineage>
        <taxon>Bacteria</taxon>
        <taxon>Pseudomonadati</taxon>
        <taxon>Pseudomonadota</taxon>
        <taxon>Betaproteobacteria</taxon>
        <taxon>Rhodocyclales</taxon>
        <taxon>Zoogloeaceae</taxon>
        <taxon>Zoogloea</taxon>
    </lineage>
</organism>
<reference evidence="2 3" key="1">
    <citation type="submission" date="2020-04" db="EMBL/GenBank/DDBJ databases">
        <title>Zoogloea sp. G-4-1-14 isolated from soil.</title>
        <authorList>
            <person name="Dahal R.H."/>
        </authorList>
    </citation>
    <scope>NUCLEOTIDE SEQUENCE [LARGE SCALE GENOMIC DNA]</scope>
    <source>
        <strain evidence="2 3">G-4-1-14</strain>
    </source>
</reference>
<dbReference type="AlphaFoldDB" id="A0A848G3M5"/>
<dbReference type="Gene3D" id="3.30.1330.40">
    <property type="entry name" value="RutC-like"/>
    <property type="match status" value="1"/>
</dbReference>
<name>A0A848G3M5_9RHOO</name>
<dbReference type="Proteomes" id="UP000580043">
    <property type="component" value="Unassembled WGS sequence"/>
</dbReference>
<evidence type="ECO:0000259" key="1">
    <source>
        <dbReference type="Pfam" id="PF21168"/>
    </source>
</evidence>
<evidence type="ECO:0000313" key="3">
    <source>
        <dbReference type="Proteomes" id="UP000580043"/>
    </source>
</evidence>
<gene>
    <name evidence="2" type="ORF">HHL15_08730</name>
</gene>
<proteinExistence type="predicted"/>
<dbReference type="InterPro" id="IPR035959">
    <property type="entry name" value="RutC-like_sf"/>
</dbReference>
<dbReference type="InterPro" id="IPR049368">
    <property type="entry name" value="FkbO_Hyg5-like_N"/>
</dbReference>
<comment type="caution">
    <text evidence="2">The sequence shown here is derived from an EMBL/GenBank/DDBJ whole genome shotgun (WGS) entry which is preliminary data.</text>
</comment>
<feature type="domain" description="Chorismatase FkbO/Hyg5-like N-terminal" evidence="1">
    <location>
        <begin position="35"/>
        <end position="164"/>
    </location>
</feature>
<protein>
    <recommendedName>
        <fullName evidence="1">Chorismatase FkbO/Hyg5-like N-terminal domain-containing protein</fullName>
    </recommendedName>
</protein>
<sequence length="313" mass="33428">MLGASRVGLQVPADSVPGLPTQHILAPLLDGAPVEAWFGRGACRTGKAHGVSFRCDGELLFGVIELAEAAFAGDAVATPLQQAGQQAYGSLFRVLAEEGFPHLWRVWNYLGDINGETMGLERYRQFNIGRHQAFEAAGRLDMDSIPAASALGVAGGPLSIAFLAGRVPAQPVENPRQMSAYRYPAEYGPRSPTFSRAALGRLSGEEWLFVSGTASIVGHHSVHHGDPVAQTREIVANLEALLAEASRRTDGPAYRLDELSARVYVRHPEDYPAVRAELAGALGAAAPVVYLQADVCRADLLVEVEAQACHLLT</sequence>
<accession>A0A848G3M5</accession>
<keyword evidence="3" id="KW-1185">Reference proteome</keyword>